<dbReference type="PANTHER" id="PTHR10466:SF0">
    <property type="entry name" value="PHOSPHOMANNOMUTASE"/>
    <property type="match status" value="1"/>
</dbReference>
<keyword evidence="9" id="KW-0413">Isomerase</keyword>
<name>A0A3G5A0J6_9VIRU</name>
<dbReference type="SUPFAM" id="SSF56784">
    <property type="entry name" value="HAD-like"/>
    <property type="match status" value="1"/>
</dbReference>
<dbReference type="NCBIfam" id="TIGR01484">
    <property type="entry name" value="HAD-SF-IIB"/>
    <property type="match status" value="1"/>
</dbReference>
<comment type="subunit">
    <text evidence="4">Homodimer.</text>
</comment>
<evidence type="ECO:0000256" key="2">
    <source>
        <dbReference type="ARBA" id="ARBA00004699"/>
    </source>
</evidence>
<dbReference type="InterPro" id="IPR036412">
    <property type="entry name" value="HAD-like_sf"/>
</dbReference>
<protein>
    <recommendedName>
        <fullName evidence="5">phosphomannomutase</fullName>
        <ecNumber evidence="5">5.4.2.8</ecNumber>
    </recommendedName>
</protein>
<keyword evidence="7" id="KW-0479">Metal-binding</keyword>
<comment type="subcellular location">
    <subcellularLocation>
        <location evidence="1">Cytoplasm</location>
    </subcellularLocation>
</comment>
<dbReference type="CDD" id="cd02585">
    <property type="entry name" value="HAD_PMM"/>
    <property type="match status" value="1"/>
</dbReference>
<dbReference type="InterPro" id="IPR005002">
    <property type="entry name" value="PMM"/>
</dbReference>
<evidence type="ECO:0000256" key="9">
    <source>
        <dbReference type="ARBA" id="ARBA00023235"/>
    </source>
</evidence>
<dbReference type="InterPro" id="IPR043169">
    <property type="entry name" value="PMM_cap"/>
</dbReference>
<dbReference type="InterPro" id="IPR023214">
    <property type="entry name" value="HAD_sf"/>
</dbReference>
<evidence type="ECO:0000256" key="8">
    <source>
        <dbReference type="ARBA" id="ARBA00022842"/>
    </source>
</evidence>
<reference evidence="10" key="1">
    <citation type="submission" date="2018-10" db="EMBL/GenBank/DDBJ databases">
        <title>Hidden diversity of soil giant viruses.</title>
        <authorList>
            <person name="Schulz F."/>
            <person name="Alteio L."/>
            <person name="Goudeau D."/>
            <person name="Ryan E.M."/>
            <person name="Malmstrom R.R."/>
            <person name="Blanchard J."/>
            <person name="Woyke T."/>
        </authorList>
    </citation>
    <scope>NUCLEOTIDE SEQUENCE</scope>
    <source>
        <strain evidence="10">HAV1</strain>
    </source>
</reference>
<dbReference type="FunFam" id="3.30.1240.20:FF:000001">
    <property type="entry name" value="Phosphomannomutase"/>
    <property type="match status" value="1"/>
</dbReference>
<proteinExistence type="inferred from homology"/>
<dbReference type="Pfam" id="PF03332">
    <property type="entry name" value="PMM"/>
    <property type="match status" value="1"/>
</dbReference>
<dbReference type="SFLD" id="SFLDG01143">
    <property type="entry name" value="C2.B.3:_Phosphomannomutase_Lik"/>
    <property type="match status" value="1"/>
</dbReference>
<evidence type="ECO:0000256" key="4">
    <source>
        <dbReference type="ARBA" id="ARBA00011738"/>
    </source>
</evidence>
<dbReference type="GO" id="GO:0006013">
    <property type="term" value="P:mannose metabolic process"/>
    <property type="evidence" value="ECO:0007669"/>
    <property type="project" value="TreeGrafter"/>
</dbReference>
<dbReference type="UniPathway" id="UPA00126">
    <property type="reaction ID" value="UER00424"/>
</dbReference>
<keyword evidence="8" id="KW-0460">Magnesium</keyword>
<dbReference type="SFLD" id="SFLDG01140">
    <property type="entry name" value="C2.B:_Phosphomannomutase_and_P"/>
    <property type="match status" value="1"/>
</dbReference>
<dbReference type="EC" id="5.4.2.8" evidence="5"/>
<dbReference type="Gene3D" id="3.30.1240.20">
    <property type="match status" value="1"/>
</dbReference>
<comment type="pathway">
    <text evidence="2">Nucleotide-sugar biosynthesis; GDP-alpha-D-mannose biosynthesis; alpha-D-mannose 1-phosphate from D-fructose 6-phosphate: step 2/2.</text>
</comment>
<dbReference type="GO" id="GO:0004615">
    <property type="term" value="F:phosphomannomutase activity"/>
    <property type="evidence" value="ECO:0007669"/>
    <property type="project" value="UniProtKB-EC"/>
</dbReference>
<dbReference type="SFLD" id="SFLDS00003">
    <property type="entry name" value="Haloacid_Dehalogenase"/>
    <property type="match status" value="1"/>
</dbReference>
<dbReference type="EMBL" id="MK072247">
    <property type="protein sequence ID" value="AYV80707.1"/>
    <property type="molecule type" value="Genomic_DNA"/>
</dbReference>
<sequence>MKMFLFDIDGTLTPARQSIDPSMKKFLLELKEQKIILGVVGGSNFEKAKEQLGDDILEIFDYVFSENGLVYYKNGKEIHKKQLTSYIPQDELTKFVSEALKYIAGLDIPVKTGTFVEMRCGMLNISPVGRNCTAKERADFAILNAERKIVPTMISHMKLKFPNMKVDYSIGGQISFDVFPSGLNKTFCLSYLEEKEIHFFGDKTEPGGNDYEIFKDPRVIPHHVNSWNDTKLICEDLGVLSKIPSTSA</sequence>
<organism evidence="10">
    <name type="scientific">Harvfovirus sp</name>
    <dbReference type="NCBI Taxonomy" id="2487768"/>
    <lineage>
        <taxon>Viruses</taxon>
        <taxon>Varidnaviria</taxon>
        <taxon>Bamfordvirae</taxon>
        <taxon>Nucleocytoviricota</taxon>
        <taxon>Megaviricetes</taxon>
        <taxon>Imitervirales</taxon>
        <taxon>Mimiviridae</taxon>
        <taxon>Klosneuvirinae</taxon>
    </lineage>
</organism>
<dbReference type="InterPro" id="IPR006379">
    <property type="entry name" value="HAD-SF_hydro_IIB"/>
</dbReference>
<evidence type="ECO:0000256" key="7">
    <source>
        <dbReference type="ARBA" id="ARBA00022723"/>
    </source>
</evidence>
<gene>
    <name evidence="10" type="ORF">Harvfovirus5_11</name>
</gene>
<dbReference type="PANTHER" id="PTHR10466">
    <property type="entry name" value="PHOSPHOMANNOMUTASE"/>
    <property type="match status" value="1"/>
</dbReference>
<dbReference type="GO" id="GO:0006487">
    <property type="term" value="P:protein N-linked glycosylation"/>
    <property type="evidence" value="ECO:0007669"/>
    <property type="project" value="TreeGrafter"/>
</dbReference>
<evidence type="ECO:0000256" key="3">
    <source>
        <dbReference type="ARBA" id="ARBA00009736"/>
    </source>
</evidence>
<accession>A0A3G5A0J6</accession>
<dbReference type="GO" id="GO:0009298">
    <property type="term" value="P:GDP-mannose biosynthetic process"/>
    <property type="evidence" value="ECO:0007669"/>
    <property type="project" value="UniProtKB-UniPathway"/>
</dbReference>
<evidence type="ECO:0000256" key="5">
    <source>
        <dbReference type="ARBA" id="ARBA00012730"/>
    </source>
</evidence>
<evidence type="ECO:0000256" key="6">
    <source>
        <dbReference type="ARBA" id="ARBA00022490"/>
    </source>
</evidence>
<evidence type="ECO:0000313" key="10">
    <source>
        <dbReference type="EMBL" id="AYV80707.1"/>
    </source>
</evidence>
<dbReference type="Gene3D" id="3.40.50.1000">
    <property type="entry name" value="HAD superfamily/HAD-like"/>
    <property type="match status" value="1"/>
</dbReference>
<keyword evidence="6" id="KW-0963">Cytoplasm</keyword>
<comment type="similarity">
    <text evidence="3">Belongs to the eukaryotic PMM family.</text>
</comment>
<evidence type="ECO:0000256" key="1">
    <source>
        <dbReference type="ARBA" id="ARBA00004496"/>
    </source>
</evidence>
<dbReference type="GO" id="GO:0046872">
    <property type="term" value="F:metal ion binding"/>
    <property type="evidence" value="ECO:0007669"/>
    <property type="project" value="UniProtKB-KW"/>
</dbReference>